<dbReference type="Gene3D" id="1.10.150.130">
    <property type="match status" value="1"/>
</dbReference>
<name>A0AAQ1MEX6_9FIRM</name>
<feature type="domain" description="Core-binding (CB)" evidence="8">
    <location>
        <begin position="1"/>
        <end position="77"/>
    </location>
</feature>
<dbReference type="RefSeq" id="WP_044991752.1">
    <property type="nucleotide sequence ID" value="NZ_FQVY01000003.1"/>
</dbReference>
<dbReference type="InterPro" id="IPR050090">
    <property type="entry name" value="Tyrosine_recombinase_XerCD"/>
</dbReference>
<reference evidence="10" key="2">
    <citation type="submission" date="2016-11" db="EMBL/GenBank/DDBJ databases">
        <authorList>
            <person name="Varghese N."/>
            <person name="Submissions S."/>
        </authorList>
    </citation>
    <scope>NUCLEOTIDE SEQUENCE</scope>
    <source>
        <strain evidence="10">DSM 4029</strain>
    </source>
</reference>
<feature type="domain" description="Tyr recombinase" evidence="7">
    <location>
        <begin position="95"/>
        <end position="268"/>
    </location>
</feature>
<evidence type="ECO:0000256" key="1">
    <source>
        <dbReference type="ARBA" id="ARBA00003283"/>
    </source>
</evidence>
<dbReference type="EMBL" id="FQVY01000003">
    <property type="protein sequence ID" value="SHG34885.1"/>
    <property type="molecule type" value="Genomic_DNA"/>
</dbReference>
<dbReference type="Gene3D" id="1.10.443.10">
    <property type="entry name" value="Intergrase catalytic core"/>
    <property type="match status" value="1"/>
</dbReference>
<evidence type="ECO:0000313" key="9">
    <source>
        <dbReference type="EMBL" id="MZL70487.1"/>
    </source>
</evidence>
<dbReference type="InterPro" id="IPR010998">
    <property type="entry name" value="Integrase_recombinase_N"/>
</dbReference>
<keyword evidence="4 6" id="KW-0238">DNA-binding</keyword>
<accession>A0AAQ1MEX6</accession>
<dbReference type="GO" id="GO:0015074">
    <property type="term" value="P:DNA integration"/>
    <property type="evidence" value="ECO:0007669"/>
    <property type="project" value="UniProtKB-KW"/>
</dbReference>
<organism evidence="10 11">
    <name type="scientific">Bittarella massiliensis</name>
    <name type="common">ex Durand et al. 2017</name>
    <dbReference type="NCBI Taxonomy" id="1720313"/>
    <lineage>
        <taxon>Bacteria</taxon>
        <taxon>Bacillati</taxon>
        <taxon>Bacillota</taxon>
        <taxon>Clostridia</taxon>
        <taxon>Eubacteriales</taxon>
        <taxon>Oscillospiraceae</taxon>
        <taxon>Bittarella (ex Durand et al. 2017)</taxon>
    </lineage>
</organism>
<dbReference type="Pfam" id="PF02899">
    <property type="entry name" value="Phage_int_SAM_1"/>
    <property type="match status" value="1"/>
</dbReference>
<evidence type="ECO:0000256" key="5">
    <source>
        <dbReference type="ARBA" id="ARBA00023172"/>
    </source>
</evidence>
<comment type="similarity">
    <text evidence="2">Belongs to the 'phage' integrase family.</text>
</comment>
<comment type="caution">
    <text evidence="10">The sequence shown here is derived from an EMBL/GenBank/DDBJ whole genome shotgun (WGS) entry which is preliminary data.</text>
</comment>
<keyword evidence="3" id="KW-0229">DNA integration</keyword>
<sequence length="274" mass="31788">MWKAVEGYIEHLEWGERSPATRGQYRRDIEAFLRWLSGRELTKERVIGYKRHLQEVYQPASVNAKLAALNGFFSFLGRHDLRVKQLKIQRQAFCSRERELSKAEYLRLVRAAETRRGDRLSLLMQTICATGIRVSELHSITAEAVERGEAVLQLKGKTRVILLTGKLRRRLQCYLRRQGIKSGPVFITRTGRPLDRSSIWRMMKSLCAEAGVERSKVFPHNLRHLFARCFYAVDRDLAKLADILGHSNINTTRIYIISSGREHRQRMDALKLVL</sequence>
<dbReference type="InterPro" id="IPR011010">
    <property type="entry name" value="DNA_brk_join_enz"/>
</dbReference>
<dbReference type="GO" id="GO:0006310">
    <property type="term" value="P:DNA recombination"/>
    <property type="evidence" value="ECO:0007669"/>
    <property type="project" value="UniProtKB-KW"/>
</dbReference>
<evidence type="ECO:0000259" key="8">
    <source>
        <dbReference type="PROSITE" id="PS51900"/>
    </source>
</evidence>
<dbReference type="PROSITE" id="PS51900">
    <property type="entry name" value="CB"/>
    <property type="match status" value="1"/>
</dbReference>
<dbReference type="InterPro" id="IPR044068">
    <property type="entry name" value="CB"/>
</dbReference>
<dbReference type="InterPro" id="IPR002104">
    <property type="entry name" value="Integrase_catalytic"/>
</dbReference>
<gene>
    <name evidence="9" type="ORF">GT747_12075</name>
    <name evidence="10" type="ORF">SAMN05444424_2201</name>
</gene>
<evidence type="ECO:0000256" key="2">
    <source>
        <dbReference type="ARBA" id="ARBA00008857"/>
    </source>
</evidence>
<reference evidence="11" key="1">
    <citation type="submission" date="2016-11" db="EMBL/GenBank/DDBJ databases">
        <authorList>
            <person name="Jaros S."/>
            <person name="Januszkiewicz K."/>
            <person name="Wedrychowicz H."/>
        </authorList>
    </citation>
    <scope>NUCLEOTIDE SEQUENCE [LARGE SCALE GENOMIC DNA]</scope>
    <source>
        <strain evidence="11">DSM 4029</strain>
    </source>
</reference>
<dbReference type="EMBL" id="WWVX01000008">
    <property type="protein sequence ID" value="MZL70487.1"/>
    <property type="molecule type" value="Genomic_DNA"/>
</dbReference>
<dbReference type="InterPro" id="IPR004107">
    <property type="entry name" value="Integrase_SAM-like_N"/>
</dbReference>
<dbReference type="Proteomes" id="UP000184089">
    <property type="component" value="Unassembled WGS sequence"/>
</dbReference>
<dbReference type="PROSITE" id="PS51898">
    <property type="entry name" value="TYR_RECOMBINASE"/>
    <property type="match status" value="1"/>
</dbReference>
<evidence type="ECO:0000313" key="10">
    <source>
        <dbReference type="EMBL" id="SHG34885.1"/>
    </source>
</evidence>
<evidence type="ECO:0000256" key="6">
    <source>
        <dbReference type="PROSITE-ProRule" id="PRU01248"/>
    </source>
</evidence>
<keyword evidence="12" id="KW-1185">Reference proteome</keyword>
<dbReference type="SUPFAM" id="SSF56349">
    <property type="entry name" value="DNA breaking-rejoining enzymes"/>
    <property type="match status" value="1"/>
</dbReference>
<dbReference type="PANTHER" id="PTHR30349:SF89">
    <property type="entry name" value="INTEGRASE_RECOMBINASE"/>
    <property type="match status" value="1"/>
</dbReference>
<dbReference type="InterPro" id="IPR013762">
    <property type="entry name" value="Integrase-like_cat_sf"/>
</dbReference>
<evidence type="ECO:0000259" key="7">
    <source>
        <dbReference type="PROSITE" id="PS51898"/>
    </source>
</evidence>
<protein>
    <submittedName>
        <fullName evidence="10">Site-specific recombinase XerD</fullName>
    </submittedName>
    <submittedName>
        <fullName evidence="9">Tyrosine-type recombinase/integrase</fullName>
    </submittedName>
</protein>
<dbReference type="Pfam" id="PF00589">
    <property type="entry name" value="Phage_integrase"/>
    <property type="match status" value="1"/>
</dbReference>
<keyword evidence="5" id="KW-0233">DNA recombination</keyword>
<comment type="function">
    <text evidence="1">Site-specific tyrosine recombinase, which acts by catalyzing the cutting and rejoining of the recombining DNA molecules.</text>
</comment>
<reference evidence="9 12" key="3">
    <citation type="journal article" date="2019" name="Nat. Med.">
        <title>A library of human gut bacterial isolates paired with longitudinal multiomics data enables mechanistic microbiome research.</title>
        <authorList>
            <person name="Poyet M."/>
            <person name="Groussin M."/>
            <person name="Gibbons S.M."/>
            <person name="Avila-Pacheco J."/>
            <person name="Jiang X."/>
            <person name="Kearney S.M."/>
            <person name="Perrotta A.R."/>
            <person name="Berdy B."/>
            <person name="Zhao S."/>
            <person name="Lieberman T.D."/>
            <person name="Swanson P.K."/>
            <person name="Smith M."/>
            <person name="Roesemann S."/>
            <person name="Alexander J.E."/>
            <person name="Rich S.A."/>
            <person name="Livny J."/>
            <person name="Vlamakis H."/>
            <person name="Clish C."/>
            <person name="Bullock K."/>
            <person name="Deik A."/>
            <person name="Scott J."/>
            <person name="Pierce K.A."/>
            <person name="Xavier R.J."/>
            <person name="Alm E.J."/>
        </authorList>
    </citation>
    <scope>NUCLEOTIDE SEQUENCE [LARGE SCALE GENOMIC DNA]</scope>
    <source>
        <strain evidence="9 12">BIOML-A2</strain>
    </source>
</reference>
<dbReference type="Proteomes" id="UP000474718">
    <property type="component" value="Unassembled WGS sequence"/>
</dbReference>
<proteinExistence type="inferred from homology"/>
<evidence type="ECO:0000313" key="11">
    <source>
        <dbReference type="Proteomes" id="UP000184089"/>
    </source>
</evidence>
<dbReference type="AlphaFoldDB" id="A0AAQ1MEX6"/>
<dbReference type="PANTHER" id="PTHR30349">
    <property type="entry name" value="PHAGE INTEGRASE-RELATED"/>
    <property type="match status" value="1"/>
</dbReference>
<evidence type="ECO:0000256" key="4">
    <source>
        <dbReference type="ARBA" id="ARBA00023125"/>
    </source>
</evidence>
<evidence type="ECO:0000313" key="12">
    <source>
        <dbReference type="Proteomes" id="UP000474718"/>
    </source>
</evidence>
<evidence type="ECO:0000256" key="3">
    <source>
        <dbReference type="ARBA" id="ARBA00022908"/>
    </source>
</evidence>
<dbReference type="GO" id="GO:0003677">
    <property type="term" value="F:DNA binding"/>
    <property type="evidence" value="ECO:0007669"/>
    <property type="project" value="UniProtKB-UniRule"/>
</dbReference>